<proteinExistence type="predicted"/>
<gene>
    <name evidence="1" type="ORF">GOODEAATRI_025362</name>
</gene>
<organism evidence="1 2">
    <name type="scientific">Goodea atripinnis</name>
    <dbReference type="NCBI Taxonomy" id="208336"/>
    <lineage>
        <taxon>Eukaryota</taxon>
        <taxon>Metazoa</taxon>
        <taxon>Chordata</taxon>
        <taxon>Craniata</taxon>
        <taxon>Vertebrata</taxon>
        <taxon>Euteleostomi</taxon>
        <taxon>Actinopterygii</taxon>
        <taxon>Neopterygii</taxon>
        <taxon>Teleostei</taxon>
        <taxon>Neoteleostei</taxon>
        <taxon>Acanthomorphata</taxon>
        <taxon>Ovalentaria</taxon>
        <taxon>Atherinomorphae</taxon>
        <taxon>Cyprinodontiformes</taxon>
        <taxon>Goodeidae</taxon>
        <taxon>Goodea</taxon>
    </lineage>
</organism>
<protein>
    <submittedName>
        <fullName evidence="1">Uncharacterized protein</fullName>
    </submittedName>
</protein>
<dbReference type="Proteomes" id="UP001476798">
    <property type="component" value="Unassembled WGS sequence"/>
</dbReference>
<sequence>MEQTLHNEPEWNCCLSDDLDVRRVCSFALFSHNFLYMSGVDVFLFLTHILSTSYSRVWRLQWAQEHQQEGDYPTSPKGHGGTLTQLWNSRKCPTVFTQLFHLKPKLAVLNHNLNFKARSKKICDKAGVFTGQGCRELARGGPWSGHWES</sequence>
<keyword evidence="2" id="KW-1185">Reference proteome</keyword>
<evidence type="ECO:0000313" key="2">
    <source>
        <dbReference type="Proteomes" id="UP001476798"/>
    </source>
</evidence>
<evidence type="ECO:0000313" key="1">
    <source>
        <dbReference type="EMBL" id="MEQ2186118.1"/>
    </source>
</evidence>
<accession>A0ABV0PRV7</accession>
<reference evidence="1 2" key="1">
    <citation type="submission" date="2021-06" db="EMBL/GenBank/DDBJ databases">
        <authorList>
            <person name="Palmer J.M."/>
        </authorList>
    </citation>
    <scope>NUCLEOTIDE SEQUENCE [LARGE SCALE GENOMIC DNA]</scope>
    <source>
        <strain evidence="1 2">GA_2019</strain>
        <tissue evidence="1">Muscle</tissue>
    </source>
</reference>
<comment type="caution">
    <text evidence="1">The sequence shown here is derived from an EMBL/GenBank/DDBJ whole genome shotgun (WGS) entry which is preliminary data.</text>
</comment>
<dbReference type="EMBL" id="JAHRIO010082936">
    <property type="protein sequence ID" value="MEQ2186118.1"/>
    <property type="molecule type" value="Genomic_DNA"/>
</dbReference>
<name>A0ABV0PRV7_9TELE</name>